<reference evidence="1 2" key="1">
    <citation type="journal article" date="2015" name="Genome Biol. Evol.">
        <title>Comparative Genomics of a Bacterivorous Green Alga Reveals Evolutionary Causalities and Consequences of Phago-Mixotrophic Mode of Nutrition.</title>
        <authorList>
            <person name="Burns J.A."/>
            <person name="Paasch A."/>
            <person name="Narechania A."/>
            <person name="Kim E."/>
        </authorList>
    </citation>
    <scope>NUCLEOTIDE SEQUENCE [LARGE SCALE GENOMIC DNA]</scope>
    <source>
        <strain evidence="1 2">PLY_AMNH</strain>
    </source>
</reference>
<dbReference type="AlphaFoldDB" id="A0AAE0GUJ6"/>
<keyword evidence="2" id="KW-1185">Reference proteome</keyword>
<gene>
    <name evidence="1" type="ORF">CYMTET_7871</name>
</gene>
<evidence type="ECO:0000313" key="1">
    <source>
        <dbReference type="EMBL" id="KAK3284475.1"/>
    </source>
</evidence>
<protein>
    <submittedName>
        <fullName evidence="1">Uncharacterized protein</fullName>
    </submittedName>
</protein>
<organism evidence="1 2">
    <name type="scientific">Cymbomonas tetramitiformis</name>
    <dbReference type="NCBI Taxonomy" id="36881"/>
    <lineage>
        <taxon>Eukaryota</taxon>
        <taxon>Viridiplantae</taxon>
        <taxon>Chlorophyta</taxon>
        <taxon>Pyramimonadophyceae</taxon>
        <taxon>Pyramimonadales</taxon>
        <taxon>Pyramimonadaceae</taxon>
        <taxon>Cymbomonas</taxon>
    </lineage>
</organism>
<name>A0AAE0GUJ6_9CHLO</name>
<sequence>MKTRGIPVPLEKVDAKAEQAQLIEAFYLLRPEDRRSAVHVLFHFGLAEAVAPSKKGVLAIKTRVRSSLLYIL</sequence>
<dbReference type="Proteomes" id="UP001190700">
    <property type="component" value="Unassembled WGS sequence"/>
</dbReference>
<accession>A0AAE0GUJ6</accession>
<evidence type="ECO:0000313" key="2">
    <source>
        <dbReference type="Proteomes" id="UP001190700"/>
    </source>
</evidence>
<dbReference type="EMBL" id="LGRX02002272">
    <property type="protein sequence ID" value="KAK3284475.1"/>
    <property type="molecule type" value="Genomic_DNA"/>
</dbReference>
<proteinExistence type="predicted"/>
<comment type="caution">
    <text evidence="1">The sequence shown here is derived from an EMBL/GenBank/DDBJ whole genome shotgun (WGS) entry which is preliminary data.</text>
</comment>